<dbReference type="PROSITE" id="PS51354">
    <property type="entry name" value="GLUTAREDOXIN_2"/>
    <property type="match status" value="1"/>
</dbReference>
<evidence type="ECO:0000256" key="13">
    <source>
        <dbReference type="ARBA" id="ARBA00023160"/>
    </source>
</evidence>
<dbReference type="InterPro" id="IPR040079">
    <property type="entry name" value="Glutathione_S-Trfase"/>
</dbReference>
<dbReference type="GO" id="GO:0005739">
    <property type="term" value="C:mitochondrion"/>
    <property type="evidence" value="ECO:0007669"/>
    <property type="project" value="TreeGrafter"/>
</dbReference>
<comment type="pathway">
    <text evidence="1">Lipid metabolism; prostaglandin biosynthesis.</text>
</comment>
<sequence>MAAHGVVATRVALGLSSLSAPFVARRAFSSVQRPVARLARREAGAALRAAPAARGAAARAGGLGVALLAIAGSAAGGVAVFALQASPDAADDPVDSSKGVILYQYDTCPYCNKVKAFLDYAGIPYRVVEVNPLTKREIAFSKDYRKVPIARIDGQVVVDSDSIIDALHARHFGDGTGADKAVVARARSRGRLALASQSAAALQEQAEWRRWVADHLVHLLPPNIYRTPREAMQSFDYITEQSNFSSWEALPAKYIGAVAMYLISKRLKRRYGIEDEREDLYAAVRKWNAALGERAFMGGDDPNLADLAVFGSLRSIEYYDTWRDLRANVDLSWYDAVAARTTSHRLNPARGGVTAEATAAMQHAAAAATPAPAATA</sequence>
<dbReference type="InterPro" id="IPR004045">
    <property type="entry name" value="Glutathione_S-Trfase_N"/>
</dbReference>
<dbReference type="InterPro" id="IPR036282">
    <property type="entry name" value="Glutathione-S-Trfase_C_sf"/>
</dbReference>
<accession>A0A7S1C7N3</accession>
<dbReference type="Gene3D" id="3.40.30.10">
    <property type="entry name" value="Glutaredoxin"/>
    <property type="match status" value="1"/>
</dbReference>
<evidence type="ECO:0000256" key="9">
    <source>
        <dbReference type="ARBA" id="ARBA00022832"/>
    </source>
</evidence>
<dbReference type="Pfam" id="PF13417">
    <property type="entry name" value="GST_N_3"/>
    <property type="match status" value="1"/>
</dbReference>
<feature type="domain" description="GST N-terminal" evidence="19">
    <location>
        <begin position="98"/>
        <end position="175"/>
    </location>
</feature>
<dbReference type="SUPFAM" id="SSF52833">
    <property type="entry name" value="Thioredoxin-like"/>
    <property type="match status" value="1"/>
</dbReference>
<dbReference type="SUPFAM" id="SSF47616">
    <property type="entry name" value="GST C-terminal domain-like"/>
    <property type="match status" value="1"/>
</dbReference>
<dbReference type="InterPro" id="IPR036249">
    <property type="entry name" value="Thioredoxin-like_sf"/>
</dbReference>
<gene>
    <name evidence="20" type="ORF">BSP0115_LOCUS3297</name>
</gene>
<dbReference type="AlphaFoldDB" id="A0A7S1C7N3"/>
<evidence type="ECO:0000256" key="12">
    <source>
        <dbReference type="ARBA" id="ARBA00023136"/>
    </source>
</evidence>
<keyword evidence="12" id="KW-0472">Membrane</keyword>
<evidence type="ECO:0000256" key="15">
    <source>
        <dbReference type="ARBA" id="ARBA00023930"/>
    </source>
</evidence>
<proteinExistence type="inferred from homology"/>
<keyword evidence="5" id="KW-0644">Prostaglandin metabolism</keyword>
<comment type="catalytic activity">
    <reaction evidence="16">
        <text>prostaglandin H2 = prostaglandin E2</text>
        <dbReference type="Rhea" id="RHEA:12893"/>
        <dbReference type="ChEBI" id="CHEBI:57405"/>
        <dbReference type="ChEBI" id="CHEBI:606564"/>
        <dbReference type="EC" id="5.3.99.3"/>
    </reaction>
    <physiologicalReaction direction="left-to-right" evidence="16">
        <dbReference type="Rhea" id="RHEA:12894"/>
    </physiologicalReaction>
</comment>
<evidence type="ECO:0000256" key="6">
    <source>
        <dbReference type="ARBA" id="ARBA00022516"/>
    </source>
</evidence>
<evidence type="ECO:0000256" key="4">
    <source>
        <dbReference type="ARBA" id="ARBA00019474"/>
    </source>
</evidence>
<keyword evidence="9" id="KW-0276">Fatty acid metabolism</keyword>
<keyword evidence="10" id="KW-1133">Transmembrane helix</keyword>
<evidence type="ECO:0000256" key="7">
    <source>
        <dbReference type="ARBA" id="ARBA00022585"/>
    </source>
</evidence>
<evidence type="ECO:0000256" key="14">
    <source>
        <dbReference type="ARBA" id="ARBA00023235"/>
    </source>
</evidence>
<evidence type="ECO:0000259" key="19">
    <source>
        <dbReference type="PROSITE" id="PS50404"/>
    </source>
</evidence>
<dbReference type="InterPro" id="IPR034335">
    <property type="entry name" value="PGES2_C"/>
</dbReference>
<evidence type="ECO:0000256" key="11">
    <source>
        <dbReference type="ARBA" id="ARBA00023098"/>
    </source>
</evidence>
<dbReference type="SFLD" id="SFLDG01203">
    <property type="entry name" value="Prostaglandin_E_synthase_like1"/>
    <property type="match status" value="1"/>
</dbReference>
<keyword evidence="7" id="KW-0643">Prostaglandin biosynthesis</keyword>
<evidence type="ECO:0000256" key="8">
    <source>
        <dbReference type="ARBA" id="ARBA00022692"/>
    </source>
</evidence>
<dbReference type="InterPro" id="IPR011767">
    <property type="entry name" value="GLR_AS"/>
</dbReference>
<evidence type="ECO:0000256" key="10">
    <source>
        <dbReference type="ARBA" id="ARBA00022989"/>
    </source>
</evidence>
<dbReference type="InterPro" id="IPR034334">
    <property type="entry name" value="PGES2"/>
</dbReference>
<keyword evidence="11" id="KW-0443">Lipid metabolism</keyword>
<dbReference type="EC" id="5.3.99.3" evidence="3"/>
<name>A0A7S1C7N3_9STRA</name>
<dbReference type="Gene3D" id="1.20.1050.10">
    <property type="match status" value="1"/>
</dbReference>
<comment type="catalytic activity">
    <reaction evidence="15">
        <text>prostaglandin H2 = (12S)-hydroxy-(5Z,8E,10E)-heptadecatrienoate + malonaldehyde</text>
        <dbReference type="Rhea" id="RHEA:48644"/>
        <dbReference type="ChEBI" id="CHEBI:57405"/>
        <dbReference type="ChEBI" id="CHEBI:90694"/>
        <dbReference type="ChEBI" id="CHEBI:566274"/>
    </reaction>
    <physiologicalReaction direction="left-to-right" evidence="15">
        <dbReference type="Rhea" id="RHEA:48645"/>
    </physiologicalReaction>
</comment>
<reference evidence="20" key="1">
    <citation type="submission" date="2021-01" db="EMBL/GenBank/DDBJ databases">
        <authorList>
            <person name="Corre E."/>
            <person name="Pelletier E."/>
            <person name="Niang G."/>
            <person name="Scheremetjew M."/>
            <person name="Finn R."/>
            <person name="Kale V."/>
            <person name="Holt S."/>
            <person name="Cochrane G."/>
            <person name="Meng A."/>
            <person name="Brown T."/>
            <person name="Cohen L."/>
        </authorList>
    </citation>
    <scope>NUCLEOTIDE SEQUENCE</scope>
    <source>
        <strain evidence="20">Ms1</strain>
    </source>
</reference>
<keyword evidence="6" id="KW-0444">Lipid biosynthesis</keyword>
<evidence type="ECO:0000256" key="2">
    <source>
        <dbReference type="ARBA" id="ARBA00007409"/>
    </source>
</evidence>
<keyword evidence="8" id="KW-0812">Transmembrane</keyword>
<dbReference type="PANTHER" id="PTHR12782:SF5">
    <property type="entry name" value="PROSTAGLANDIN E SYNTHASE 2"/>
    <property type="match status" value="1"/>
</dbReference>
<comment type="similarity">
    <text evidence="2">Belongs to the GST superfamily.</text>
</comment>
<evidence type="ECO:0000256" key="3">
    <source>
        <dbReference type="ARBA" id="ARBA00012203"/>
    </source>
</evidence>
<dbReference type="PROSITE" id="PS00195">
    <property type="entry name" value="GLUTAREDOXIN_1"/>
    <property type="match status" value="1"/>
</dbReference>
<dbReference type="UniPathway" id="UPA00662"/>
<evidence type="ECO:0000313" key="20">
    <source>
        <dbReference type="EMBL" id="CAD8910093.1"/>
    </source>
</evidence>
<dbReference type="EMBL" id="HBFS01004921">
    <property type="protein sequence ID" value="CAD8910093.1"/>
    <property type="molecule type" value="Transcribed_RNA"/>
</dbReference>
<dbReference type="PANTHER" id="PTHR12782">
    <property type="entry name" value="MICROSOMAL PROSTAGLANDIN E SYNTHASE-2"/>
    <property type="match status" value="1"/>
</dbReference>
<dbReference type="GO" id="GO:0001516">
    <property type="term" value="P:prostaglandin biosynthetic process"/>
    <property type="evidence" value="ECO:0007669"/>
    <property type="project" value="UniProtKB-UniPathway"/>
</dbReference>
<organism evidence="20">
    <name type="scientific">Bicosoecida sp. CB-2014</name>
    <dbReference type="NCBI Taxonomy" id="1486930"/>
    <lineage>
        <taxon>Eukaryota</taxon>
        <taxon>Sar</taxon>
        <taxon>Stramenopiles</taxon>
        <taxon>Bigyra</taxon>
        <taxon>Opalozoa</taxon>
        <taxon>Bicosoecida</taxon>
    </lineage>
</organism>
<protein>
    <recommendedName>
        <fullName evidence="4">Prostaglandin E synthase 2</fullName>
        <ecNumber evidence="3">5.3.99.3</ecNumber>
    </recommendedName>
    <alternativeName>
        <fullName evidence="17">Microsomal prostaglandin E synthase 2</fullName>
    </alternativeName>
</protein>
<keyword evidence="13" id="KW-0275">Fatty acid biosynthesis</keyword>
<evidence type="ECO:0000256" key="17">
    <source>
        <dbReference type="ARBA" id="ARBA00031041"/>
    </source>
</evidence>
<dbReference type="SFLD" id="SFLDS00019">
    <property type="entry name" value="Glutathione_Transferase_(cytos"/>
    <property type="match status" value="1"/>
</dbReference>
<dbReference type="GO" id="GO:0012505">
    <property type="term" value="C:endomembrane system"/>
    <property type="evidence" value="ECO:0007669"/>
    <property type="project" value="UniProtKB-SubCell"/>
</dbReference>
<comment type="subcellular location">
    <subcellularLocation>
        <location evidence="18">Endomembrane system</location>
        <topology evidence="18">Single-pass membrane protein</topology>
    </subcellularLocation>
</comment>
<evidence type="ECO:0000256" key="18">
    <source>
        <dbReference type="ARBA" id="ARBA00037847"/>
    </source>
</evidence>
<dbReference type="CDD" id="cd03197">
    <property type="entry name" value="GST_C_mPGES2"/>
    <property type="match status" value="1"/>
</dbReference>
<evidence type="ECO:0000256" key="16">
    <source>
        <dbReference type="ARBA" id="ARBA00023931"/>
    </source>
</evidence>
<evidence type="ECO:0000256" key="5">
    <source>
        <dbReference type="ARBA" id="ARBA00022501"/>
    </source>
</evidence>
<dbReference type="GO" id="GO:0050220">
    <property type="term" value="F:prostaglandin-E synthase activity"/>
    <property type="evidence" value="ECO:0007669"/>
    <property type="project" value="UniProtKB-EC"/>
</dbReference>
<dbReference type="SFLD" id="SFLDG01182">
    <property type="entry name" value="Prostaglandin_E_synthase_like"/>
    <property type="match status" value="1"/>
</dbReference>
<keyword evidence="14" id="KW-0413">Isomerase</keyword>
<evidence type="ECO:0000256" key="1">
    <source>
        <dbReference type="ARBA" id="ARBA00004702"/>
    </source>
</evidence>
<dbReference type="PROSITE" id="PS50404">
    <property type="entry name" value="GST_NTER"/>
    <property type="match status" value="1"/>
</dbReference>